<dbReference type="PANTHER" id="PTHR47163:SF2">
    <property type="entry name" value="SI:DKEY-17M8.2"/>
    <property type="match status" value="1"/>
</dbReference>
<dbReference type="InterPro" id="IPR024442">
    <property type="entry name" value="Transposase_Zn_ribbon"/>
</dbReference>
<proteinExistence type="predicted"/>
<comment type="caution">
    <text evidence="2">The sequence shown here is derived from an EMBL/GenBank/DDBJ whole genome shotgun (WGS) entry which is preliminary data.</text>
</comment>
<reference evidence="2 3" key="1">
    <citation type="submission" date="2019-06" db="EMBL/GenBank/DDBJ databases">
        <title>Metagenome assembled Genome of Spiribacter salinus SL48-SHIP from the microbial mat of Salt Lake 48 (Novosibirsk region, Russia).</title>
        <authorList>
            <person name="Shipova A."/>
            <person name="Rozanov A.S."/>
            <person name="Bryanskaya A.V."/>
            <person name="Peltek S.E."/>
        </authorList>
    </citation>
    <scope>NUCLEOTIDE SEQUENCE [LARGE SCALE GENOMIC DNA]</scope>
    <source>
        <strain evidence="2">SL48-SHIP-2</strain>
    </source>
</reference>
<dbReference type="AlphaFoldDB" id="A0A540VQV5"/>
<dbReference type="InterPro" id="IPR053164">
    <property type="entry name" value="IS1016-like_transposase"/>
</dbReference>
<organism evidence="2 3">
    <name type="scientific">Spiribacter salinus</name>
    <dbReference type="NCBI Taxonomy" id="1335746"/>
    <lineage>
        <taxon>Bacteria</taxon>
        <taxon>Pseudomonadati</taxon>
        <taxon>Pseudomonadota</taxon>
        <taxon>Gammaproteobacteria</taxon>
        <taxon>Chromatiales</taxon>
        <taxon>Ectothiorhodospiraceae</taxon>
        <taxon>Spiribacter</taxon>
    </lineage>
</organism>
<protein>
    <submittedName>
        <fullName evidence="2">IS1595 family transposase</fullName>
    </submittedName>
</protein>
<accession>A0A540VQV5</accession>
<sequence>MAKEASSLLTGRDYPRDWAEFADWFRDEAACRRFLERMRWPEGFICPHCGHDAPAYEASRGRRICRACRRQSSVTSGTIFDKTRTPLRTWLAAVWTITNQKYGCSALGLQRALGLGSYQTAWTMLHRLRRAMVRPERDRLQGVVEVDETFVGGERKGKHPRRSAGHLGPIPRTAKSIVVVAVEIHEPKGFGRVRLARVDRKDREHIMPFVLGAIDPDARVITDGSWAYRSLPEYGYFRERSTLFSSPQPGHVAMPGVHRVSALLKRWLLSTHQGSVLPAQLDHYLDEFTFRFNWRSSRSRGLLFYRLLEQAVVTPPATYQQIRTHHEHNIS</sequence>
<dbReference type="EMBL" id="VIFK01000179">
    <property type="protein sequence ID" value="TQE98533.1"/>
    <property type="molecule type" value="Genomic_DNA"/>
</dbReference>
<evidence type="ECO:0000313" key="3">
    <source>
        <dbReference type="Proteomes" id="UP000315400"/>
    </source>
</evidence>
<dbReference type="NCBIfam" id="NF033547">
    <property type="entry name" value="transpos_IS1595"/>
    <property type="match status" value="1"/>
</dbReference>
<evidence type="ECO:0000313" key="2">
    <source>
        <dbReference type="EMBL" id="TQE98533.1"/>
    </source>
</evidence>
<name>A0A540VQV5_9GAMM</name>
<dbReference type="PANTHER" id="PTHR47163">
    <property type="entry name" value="DDE_TNP_IS1595 DOMAIN-CONTAINING PROTEIN"/>
    <property type="match status" value="1"/>
</dbReference>
<dbReference type="Pfam" id="PF12760">
    <property type="entry name" value="Zn_ribbon_IS1595"/>
    <property type="match status" value="1"/>
</dbReference>
<dbReference type="Proteomes" id="UP000315400">
    <property type="component" value="Unassembled WGS sequence"/>
</dbReference>
<gene>
    <name evidence="2" type="ORF">FKY71_13355</name>
</gene>
<dbReference type="InterPro" id="IPR024445">
    <property type="entry name" value="Tnp_ISXO2-like"/>
</dbReference>
<dbReference type="Pfam" id="PF12762">
    <property type="entry name" value="DDE_Tnp_IS1595"/>
    <property type="match status" value="1"/>
</dbReference>
<evidence type="ECO:0000259" key="1">
    <source>
        <dbReference type="SMART" id="SM01126"/>
    </source>
</evidence>
<dbReference type="SMART" id="SM01126">
    <property type="entry name" value="DDE_Tnp_IS1595"/>
    <property type="match status" value="1"/>
</dbReference>
<feature type="domain" description="ISXO2-like transposase" evidence="1">
    <location>
        <begin position="139"/>
        <end position="293"/>
    </location>
</feature>